<keyword evidence="7" id="KW-0325">Glycoprotein</keyword>
<dbReference type="InterPro" id="IPR007110">
    <property type="entry name" value="Ig-like_dom"/>
</dbReference>
<dbReference type="EMBL" id="JAFBMS010000144">
    <property type="protein sequence ID" value="KAG9334607.1"/>
    <property type="molecule type" value="Genomic_DNA"/>
</dbReference>
<dbReference type="AlphaFoldDB" id="A0A8T2NDQ5"/>
<dbReference type="InterPro" id="IPR013106">
    <property type="entry name" value="Ig_V-set"/>
</dbReference>
<keyword evidence="4 10" id="KW-1133">Transmembrane helix</keyword>
<dbReference type="PANTHER" id="PTHR11973">
    <property type="entry name" value="CELL SURFACE GLYCOPROTEIN MUC18-RELATED"/>
    <property type="match status" value="1"/>
</dbReference>
<dbReference type="Pfam" id="PF08205">
    <property type="entry name" value="C2-set_2"/>
    <property type="match status" value="1"/>
</dbReference>
<sequence>MFLPSLSVSSVGCLGAVTVTVSPKVEVIKGETATLPCSFTVPAPSGNSIVEWFIEEGEGLRKRVAYRQASGSGGKIDEDTRVSDRARMGEDFSLTISNIHAEDERRYHCQVTAGAAGVGQGATELRVFFAPEKPEVLVSTDVISVTSSSTAEVGHCMSRNGHPLPRIIWYKDLTPLPEVSDSRADMYMVSSRVKEASGLLTVTSTLYLRPKKEDRDSKFHCAVEYNMTNNIVQTKDSEAFSLTLHYPSEHVTFSLPSSEKIKEGDTVELRCSTDGNPQPEFEFSFIEEGEEIPKQGSDGVLTLESVTRMDTGKYRCEALDFDASQDVELTKDLDLIVHYLNPVTITPPGPASAPLGGSVELHCKTKASEKLALQWKKGSTVLSQNGILSLKALTFAEAGEYSCLAAVPSVPGLHAQANITVIVTGKPEIGVPTEAHVQKEGDMVKLMCSAQGHPAPQFTWTPPGKESVEVKGNTVVSSVELEATAAVLKDGVTCEAANEHGADSKQFQVTIRKAERQQGGSSGVVIAVVVCVLLLLLLVAILFFMQKKGKLPCGKQDKKDVAGGEVNNDIVVEMKSEKANEEAGLLNKQPTTEQVRRSEKEEKKRKDGQGDGGGQIQTMAVLLFDEKTNLKERGEGWGGERGQTVFPDTPSYITMVPQGSVPTATRITMVTGILLRPSFCDVKNLPVFSWSESAISEETDGFMTYDDGC</sequence>
<keyword evidence="6" id="KW-1015">Disulfide bond</keyword>
<feature type="domain" description="Ig-like" evidence="12">
    <location>
        <begin position="4"/>
        <end position="126"/>
    </location>
</feature>
<evidence type="ECO:0000256" key="1">
    <source>
        <dbReference type="ARBA" id="ARBA00004479"/>
    </source>
</evidence>
<name>A0A8T2NDQ5_9TELE</name>
<dbReference type="InterPro" id="IPR013162">
    <property type="entry name" value="CD80_C2-set"/>
</dbReference>
<dbReference type="SUPFAM" id="SSF48726">
    <property type="entry name" value="Immunoglobulin"/>
    <property type="match status" value="5"/>
</dbReference>
<feature type="transmembrane region" description="Helical" evidence="10">
    <location>
        <begin position="523"/>
        <end position="545"/>
    </location>
</feature>
<feature type="chain" id="PRO_5035911190" description="Ig-like domain-containing protein" evidence="11">
    <location>
        <begin position="16"/>
        <end position="709"/>
    </location>
</feature>
<keyword evidence="14" id="KW-1185">Reference proteome</keyword>
<proteinExistence type="predicted"/>
<feature type="domain" description="Ig-like" evidence="12">
    <location>
        <begin position="342"/>
        <end position="420"/>
    </location>
</feature>
<comment type="subcellular location">
    <subcellularLocation>
        <location evidence="1">Membrane</location>
        <topology evidence="1">Single-pass type I membrane protein</topology>
    </subcellularLocation>
</comment>
<evidence type="ECO:0000256" key="9">
    <source>
        <dbReference type="SAM" id="MobiDB-lite"/>
    </source>
</evidence>
<feature type="domain" description="Ig-like" evidence="12">
    <location>
        <begin position="134"/>
        <end position="241"/>
    </location>
</feature>
<organism evidence="13 14">
    <name type="scientific">Albula glossodonta</name>
    <name type="common">roundjaw bonefish</name>
    <dbReference type="NCBI Taxonomy" id="121402"/>
    <lineage>
        <taxon>Eukaryota</taxon>
        <taxon>Metazoa</taxon>
        <taxon>Chordata</taxon>
        <taxon>Craniata</taxon>
        <taxon>Vertebrata</taxon>
        <taxon>Euteleostomi</taxon>
        <taxon>Actinopterygii</taxon>
        <taxon>Neopterygii</taxon>
        <taxon>Teleostei</taxon>
        <taxon>Albuliformes</taxon>
        <taxon>Albulidae</taxon>
        <taxon>Albula</taxon>
    </lineage>
</organism>
<evidence type="ECO:0000313" key="13">
    <source>
        <dbReference type="EMBL" id="KAG9334607.1"/>
    </source>
</evidence>
<dbReference type="InterPro" id="IPR036179">
    <property type="entry name" value="Ig-like_dom_sf"/>
</dbReference>
<dbReference type="InterPro" id="IPR013783">
    <property type="entry name" value="Ig-like_fold"/>
</dbReference>
<comment type="caution">
    <text evidence="13">The sequence shown here is derived from an EMBL/GenBank/DDBJ whole genome shotgun (WGS) entry which is preliminary data.</text>
</comment>
<dbReference type="PANTHER" id="PTHR11973:SF17">
    <property type="entry name" value="BASAL CELL ADHESION MOLECULE"/>
    <property type="match status" value="1"/>
</dbReference>
<dbReference type="Pfam" id="PF13927">
    <property type="entry name" value="Ig_3"/>
    <property type="match status" value="2"/>
</dbReference>
<evidence type="ECO:0000313" key="14">
    <source>
        <dbReference type="Proteomes" id="UP000824540"/>
    </source>
</evidence>
<feature type="signal peptide" evidence="11">
    <location>
        <begin position="1"/>
        <end position="15"/>
    </location>
</feature>
<dbReference type="PROSITE" id="PS50835">
    <property type="entry name" value="IG_LIKE"/>
    <property type="match status" value="5"/>
</dbReference>
<evidence type="ECO:0000256" key="11">
    <source>
        <dbReference type="SAM" id="SignalP"/>
    </source>
</evidence>
<dbReference type="InterPro" id="IPR003598">
    <property type="entry name" value="Ig_sub2"/>
</dbReference>
<evidence type="ECO:0000256" key="8">
    <source>
        <dbReference type="ARBA" id="ARBA00023319"/>
    </source>
</evidence>
<dbReference type="InterPro" id="IPR051116">
    <property type="entry name" value="Surface_Rcpt/Adhesion_Mol"/>
</dbReference>
<keyword evidence="2 10" id="KW-0812">Transmembrane</keyword>
<keyword evidence="11" id="KW-0732">Signal</keyword>
<dbReference type="Proteomes" id="UP000824540">
    <property type="component" value="Unassembled WGS sequence"/>
</dbReference>
<evidence type="ECO:0000256" key="5">
    <source>
        <dbReference type="ARBA" id="ARBA00023136"/>
    </source>
</evidence>
<dbReference type="SMART" id="SM00409">
    <property type="entry name" value="IG"/>
    <property type="match status" value="4"/>
</dbReference>
<dbReference type="Gene3D" id="2.60.40.10">
    <property type="entry name" value="Immunoglobulins"/>
    <property type="match status" value="5"/>
</dbReference>
<evidence type="ECO:0000256" key="10">
    <source>
        <dbReference type="SAM" id="Phobius"/>
    </source>
</evidence>
<dbReference type="SMART" id="SM00408">
    <property type="entry name" value="IGc2"/>
    <property type="match status" value="4"/>
</dbReference>
<dbReference type="GO" id="GO:0005055">
    <property type="term" value="F:laminin receptor activity"/>
    <property type="evidence" value="ECO:0007669"/>
    <property type="project" value="TreeGrafter"/>
</dbReference>
<feature type="region of interest" description="Disordered" evidence="9">
    <location>
        <begin position="581"/>
        <end position="614"/>
    </location>
</feature>
<evidence type="ECO:0000256" key="2">
    <source>
        <dbReference type="ARBA" id="ARBA00022692"/>
    </source>
</evidence>
<evidence type="ECO:0000256" key="3">
    <source>
        <dbReference type="ARBA" id="ARBA00022737"/>
    </source>
</evidence>
<gene>
    <name evidence="13" type="ORF">JZ751_007430</name>
</gene>
<keyword evidence="8" id="KW-0393">Immunoglobulin domain</keyword>
<keyword evidence="3" id="KW-0677">Repeat</keyword>
<reference evidence="13" key="1">
    <citation type="thesis" date="2021" institute="BYU ScholarsArchive" country="Provo, UT, USA">
        <title>Applications of and Algorithms for Genome Assembly and Genomic Analyses with an Emphasis on Marine Teleosts.</title>
        <authorList>
            <person name="Pickett B.D."/>
        </authorList>
    </citation>
    <scope>NUCLEOTIDE SEQUENCE</scope>
    <source>
        <strain evidence="13">HI-2016</strain>
    </source>
</reference>
<feature type="domain" description="Ig-like" evidence="12">
    <location>
        <begin position="247"/>
        <end position="334"/>
    </location>
</feature>
<dbReference type="InterPro" id="IPR003599">
    <property type="entry name" value="Ig_sub"/>
</dbReference>
<evidence type="ECO:0000256" key="7">
    <source>
        <dbReference type="ARBA" id="ARBA00023180"/>
    </source>
</evidence>
<accession>A0A8T2NDQ5</accession>
<dbReference type="CDD" id="cd00096">
    <property type="entry name" value="Ig"/>
    <property type="match status" value="1"/>
</dbReference>
<dbReference type="OrthoDB" id="10010939at2759"/>
<dbReference type="Pfam" id="PF07686">
    <property type="entry name" value="V-set"/>
    <property type="match status" value="1"/>
</dbReference>
<keyword evidence="5 10" id="KW-0472">Membrane</keyword>
<feature type="compositionally biased region" description="Basic and acidic residues" evidence="9">
    <location>
        <begin position="594"/>
        <end position="609"/>
    </location>
</feature>
<evidence type="ECO:0000256" key="4">
    <source>
        <dbReference type="ARBA" id="ARBA00022989"/>
    </source>
</evidence>
<protein>
    <recommendedName>
        <fullName evidence="12">Ig-like domain-containing protein</fullName>
    </recommendedName>
</protein>
<dbReference type="SMART" id="SM00406">
    <property type="entry name" value="IGv"/>
    <property type="match status" value="1"/>
</dbReference>
<evidence type="ECO:0000259" key="12">
    <source>
        <dbReference type="PROSITE" id="PS50835"/>
    </source>
</evidence>
<feature type="domain" description="Ig-like" evidence="12">
    <location>
        <begin position="427"/>
        <end position="510"/>
    </location>
</feature>
<evidence type="ECO:0000256" key="6">
    <source>
        <dbReference type="ARBA" id="ARBA00023157"/>
    </source>
</evidence>
<dbReference type="GO" id="GO:0005886">
    <property type="term" value="C:plasma membrane"/>
    <property type="evidence" value="ECO:0007669"/>
    <property type="project" value="TreeGrafter"/>
</dbReference>